<dbReference type="Proteomes" id="UP000241788">
    <property type="component" value="Unassembled WGS sequence"/>
</dbReference>
<keyword evidence="1" id="KW-0732">Signal</keyword>
<dbReference type="EMBL" id="FTLW01000002">
    <property type="protein sequence ID" value="SIQ25439.1"/>
    <property type="molecule type" value="Genomic_DNA"/>
</dbReference>
<accession>A0A1N6R9C8</accession>
<dbReference type="InterPro" id="IPR021719">
    <property type="entry name" value="Prot_inh_I78"/>
</dbReference>
<proteinExistence type="predicted"/>
<reference evidence="3" key="1">
    <citation type="submission" date="2017-01" db="EMBL/GenBank/DDBJ databases">
        <authorList>
            <person name="Varghese N."/>
            <person name="Submissions S."/>
        </authorList>
    </citation>
    <scope>NUCLEOTIDE SEQUENCE [LARGE SCALE GENOMIC DNA]</scope>
    <source>
        <strain evidence="3">UM1</strain>
    </source>
</reference>
<evidence type="ECO:0000313" key="3">
    <source>
        <dbReference type="Proteomes" id="UP000241788"/>
    </source>
</evidence>
<dbReference type="Gene3D" id="3.30.10.10">
    <property type="entry name" value="Trypsin Inhibitor V, subunit A"/>
    <property type="match status" value="1"/>
</dbReference>
<keyword evidence="3" id="KW-1185">Reference proteome</keyword>
<dbReference type="AlphaFoldDB" id="A0A1N6R9C8"/>
<name>A0A1N6R9C8_9GAMM</name>
<dbReference type="Pfam" id="PF11720">
    <property type="entry name" value="Inhibitor_I78"/>
    <property type="match status" value="1"/>
</dbReference>
<organism evidence="2 3">
    <name type="scientific">Solilutibacter tolerans</name>
    <dbReference type="NCBI Taxonomy" id="1604334"/>
    <lineage>
        <taxon>Bacteria</taxon>
        <taxon>Pseudomonadati</taxon>
        <taxon>Pseudomonadota</taxon>
        <taxon>Gammaproteobacteria</taxon>
        <taxon>Lysobacterales</taxon>
        <taxon>Lysobacteraceae</taxon>
        <taxon>Solilutibacter</taxon>
    </lineage>
</organism>
<feature type="signal peptide" evidence="1">
    <location>
        <begin position="1"/>
        <end position="34"/>
    </location>
</feature>
<protein>
    <submittedName>
        <fullName evidence="2">Peptidase inhibitor I78 family protein</fullName>
    </submittedName>
</protein>
<evidence type="ECO:0000313" key="2">
    <source>
        <dbReference type="EMBL" id="SIQ25439.1"/>
    </source>
</evidence>
<dbReference type="STRING" id="1604334.SAMN05421546_0930"/>
<feature type="chain" id="PRO_5012275133" evidence="1">
    <location>
        <begin position="35"/>
        <end position="111"/>
    </location>
</feature>
<evidence type="ECO:0000256" key="1">
    <source>
        <dbReference type="SAM" id="SignalP"/>
    </source>
</evidence>
<dbReference type="PANTHER" id="PTHR39600:SF1">
    <property type="entry name" value="PEPTIDASE INHIBITOR I78 FAMILY PROTEIN"/>
    <property type="match status" value="1"/>
</dbReference>
<sequence length="111" mass="11642">MMNAMLAALSWMDPPMRTSLLMLPLFSGLLAACAATPTPEPAPPVSCNIAPANAYVGKRADHGVTEAARKATGANSVRVLGPGDVATMDYRGDRLNIMVDGQRVITRLTCG</sequence>
<gene>
    <name evidence="2" type="ORF">SAMN05421546_0930</name>
</gene>
<dbReference type="PANTHER" id="PTHR39600">
    <property type="entry name" value="PEPTIDASE INHIBITOR I78 FAMILY PROTEIN"/>
    <property type="match status" value="1"/>
</dbReference>